<keyword evidence="2" id="KW-1185">Reference proteome</keyword>
<dbReference type="EMBL" id="JACXZA010000001">
    <property type="protein sequence ID" value="MBD3917570.1"/>
    <property type="molecule type" value="Genomic_DNA"/>
</dbReference>
<dbReference type="Proteomes" id="UP000609346">
    <property type="component" value="Unassembled WGS sequence"/>
</dbReference>
<comment type="caution">
    <text evidence="1">The sequence shown here is derived from an EMBL/GenBank/DDBJ whole genome shotgun (WGS) entry which is preliminary data.</text>
</comment>
<evidence type="ECO:0000313" key="1">
    <source>
        <dbReference type="EMBL" id="MBD3917570.1"/>
    </source>
</evidence>
<sequence>MSSVYLDNIRMKRESQSFTDSLYAILTAADLFEGPKYRLSGLSGMAFKFAVHERLLPLSVTAYGQWGLEHAAAIDNLGYLSISDGGRTRHLTFRRYQQEAIRWIKQSLDRGVGLIYWIPEFGVIHGYDDEDGVFFIQDGWSREDHIVLYDNLGLNFTPFWNVQMIGQKVDVPLEEQVLESVRSAVHDWQTPFKLLPDKEIASGKLAYDFFIQALRSGIYDENGGRYILDSYRYARHEIRDYLSDVKGLWPELAEAHLYYEELGHHIAELSFDYSGGIPEMIDKLTAAAQLEDQAIQQFNKLSARYADPSRTTVTRWITHSAR</sequence>
<dbReference type="RefSeq" id="WP_191201856.1">
    <property type="nucleotide sequence ID" value="NZ_JACXZA010000001.1"/>
</dbReference>
<organism evidence="1 2">
    <name type="scientific">Paenibacillus terricola</name>
    <dbReference type="NCBI Taxonomy" id="2763503"/>
    <lineage>
        <taxon>Bacteria</taxon>
        <taxon>Bacillati</taxon>
        <taxon>Bacillota</taxon>
        <taxon>Bacilli</taxon>
        <taxon>Bacillales</taxon>
        <taxon>Paenibacillaceae</taxon>
        <taxon>Paenibacillus</taxon>
    </lineage>
</organism>
<name>A0ABR8MNH5_9BACL</name>
<gene>
    <name evidence="1" type="ORF">H8B09_02290</name>
</gene>
<accession>A0ABR8MNH5</accession>
<protein>
    <submittedName>
        <fullName evidence="1">Uncharacterized protein</fullName>
    </submittedName>
</protein>
<evidence type="ECO:0000313" key="2">
    <source>
        <dbReference type="Proteomes" id="UP000609346"/>
    </source>
</evidence>
<reference evidence="1 2" key="1">
    <citation type="submission" date="2020-09" db="EMBL/GenBank/DDBJ databases">
        <title>Paenibacillus sp. strain PR3 16S rRNA gene Genome sequencing and assembly.</title>
        <authorList>
            <person name="Kim J."/>
        </authorList>
    </citation>
    <scope>NUCLEOTIDE SEQUENCE [LARGE SCALE GENOMIC DNA]</scope>
    <source>
        <strain evidence="1 2">PR3</strain>
    </source>
</reference>
<proteinExistence type="predicted"/>